<dbReference type="Proteomes" id="UP000383932">
    <property type="component" value="Unassembled WGS sequence"/>
</dbReference>
<feature type="domain" description="Nephrocystin 3-like N-terminal" evidence="3">
    <location>
        <begin position="275"/>
        <end position="368"/>
    </location>
</feature>
<organism evidence="4 5">
    <name type="scientific">Ceratobasidium theobromae</name>
    <dbReference type="NCBI Taxonomy" id="1582974"/>
    <lineage>
        <taxon>Eukaryota</taxon>
        <taxon>Fungi</taxon>
        <taxon>Dikarya</taxon>
        <taxon>Basidiomycota</taxon>
        <taxon>Agaricomycotina</taxon>
        <taxon>Agaricomycetes</taxon>
        <taxon>Cantharellales</taxon>
        <taxon>Ceratobasidiaceae</taxon>
        <taxon>Ceratobasidium</taxon>
    </lineage>
</organism>
<sequence>MATPPVSPKPKRSVRRYIRDQYDKLVRSHSRSPSQQSIEASGSGASPASPPPRMVVGYLAAPSDTQTAQLPRSRSDSQLSTGPNLETEASPMITIWTGLRSAFEELRKAARPFPPLESAIGSLIPCLTLLETTTRNKKEYEDVGSELKNLGESLTEHIRETNSVRMSRCIANVAIGIEQETQHINQKRSRGTGRRLLEGSSDEEEILNHYHKIESLFRRLQIDANLSTWSIANEQLANTRLEGLAPAKLAHYDSNLLTEISRRACTEGTRTAIMSKMNDWSLDLNAPDLYLMSGMAGTGKTTIAYSFANQLEERKQLAASFFCTRTSPECRNANRIVPMVAYQLARYSTPFQSALCEILGEDPDIGTKNI</sequence>
<proteinExistence type="predicted"/>
<keyword evidence="5" id="KW-1185">Reference proteome</keyword>
<evidence type="ECO:0000259" key="3">
    <source>
        <dbReference type="Pfam" id="PF24883"/>
    </source>
</evidence>
<dbReference type="SUPFAM" id="SSF52540">
    <property type="entry name" value="P-loop containing nucleoside triphosphate hydrolases"/>
    <property type="match status" value="1"/>
</dbReference>
<feature type="region of interest" description="Disordered" evidence="2">
    <location>
        <begin position="1"/>
        <end position="86"/>
    </location>
</feature>
<gene>
    <name evidence="4" type="ORF">CTheo_8808</name>
</gene>
<accession>A0A5N5Q7K2</accession>
<comment type="caution">
    <text evidence="4">The sequence shown here is derived from an EMBL/GenBank/DDBJ whole genome shotgun (WGS) entry which is preliminary data.</text>
</comment>
<dbReference type="EMBL" id="SSOP01000810">
    <property type="protein sequence ID" value="KAB5587750.1"/>
    <property type="molecule type" value="Genomic_DNA"/>
</dbReference>
<evidence type="ECO:0000313" key="5">
    <source>
        <dbReference type="Proteomes" id="UP000383932"/>
    </source>
</evidence>
<keyword evidence="1" id="KW-0677">Repeat</keyword>
<dbReference type="InterPro" id="IPR056884">
    <property type="entry name" value="NPHP3-like_N"/>
</dbReference>
<reference evidence="4 5" key="1">
    <citation type="journal article" date="2019" name="Fungal Biol. Biotechnol.">
        <title>Draft genome sequence of fastidious pathogen Ceratobasidium theobromae, which causes vascular-streak dieback in Theobroma cacao.</title>
        <authorList>
            <person name="Ali S.S."/>
            <person name="Asman A."/>
            <person name="Shao J."/>
            <person name="Firmansyah A.P."/>
            <person name="Susilo A.W."/>
            <person name="Rosmana A."/>
            <person name="McMahon P."/>
            <person name="Junaid M."/>
            <person name="Guest D."/>
            <person name="Kheng T.Y."/>
            <person name="Meinhardt L.W."/>
            <person name="Bailey B.A."/>
        </authorList>
    </citation>
    <scope>NUCLEOTIDE SEQUENCE [LARGE SCALE GENOMIC DNA]</scope>
    <source>
        <strain evidence="4 5">CT2</strain>
    </source>
</reference>
<feature type="compositionally biased region" description="Polar residues" evidence="2">
    <location>
        <begin position="63"/>
        <end position="84"/>
    </location>
</feature>
<evidence type="ECO:0000256" key="2">
    <source>
        <dbReference type="SAM" id="MobiDB-lite"/>
    </source>
</evidence>
<dbReference type="AlphaFoldDB" id="A0A5N5Q7K2"/>
<dbReference type="InterPro" id="IPR027417">
    <property type="entry name" value="P-loop_NTPase"/>
</dbReference>
<name>A0A5N5Q7K2_9AGAM</name>
<dbReference type="OrthoDB" id="3266532at2759"/>
<protein>
    <recommendedName>
        <fullName evidence="3">Nephrocystin 3-like N-terminal domain-containing protein</fullName>
    </recommendedName>
</protein>
<evidence type="ECO:0000313" key="4">
    <source>
        <dbReference type="EMBL" id="KAB5587750.1"/>
    </source>
</evidence>
<dbReference type="Pfam" id="PF24883">
    <property type="entry name" value="NPHP3_N"/>
    <property type="match status" value="1"/>
</dbReference>
<feature type="compositionally biased region" description="Basic and acidic residues" evidence="2">
    <location>
        <begin position="17"/>
        <end position="26"/>
    </location>
</feature>
<evidence type="ECO:0000256" key="1">
    <source>
        <dbReference type="ARBA" id="ARBA00022737"/>
    </source>
</evidence>